<dbReference type="SUPFAM" id="SSF109604">
    <property type="entry name" value="HD-domain/PDEase-like"/>
    <property type="match status" value="1"/>
</dbReference>
<dbReference type="GO" id="GO:0004114">
    <property type="term" value="F:3',5'-cyclic-nucleotide phosphodiesterase activity"/>
    <property type="evidence" value="ECO:0007669"/>
    <property type="project" value="InterPro"/>
</dbReference>
<feature type="compositionally biased region" description="Polar residues" evidence="4">
    <location>
        <begin position="632"/>
        <end position="647"/>
    </location>
</feature>
<feature type="compositionally biased region" description="Polar residues" evidence="4">
    <location>
        <begin position="839"/>
        <end position="853"/>
    </location>
</feature>
<dbReference type="RefSeq" id="XP_006693101.1">
    <property type="nucleotide sequence ID" value="XM_006693038.1"/>
</dbReference>
<evidence type="ECO:0000256" key="2">
    <source>
        <dbReference type="ARBA" id="ARBA00022801"/>
    </source>
</evidence>
<feature type="region of interest" description="Disordered" evidence="4">
    <location>
        <begin position="93"/>
        <end position="115"/>
    </location>
</feature>
<evidence type="ECO:0000256" key="1">
    <source>
        <dbReference type="ARBA" id="ARBA00022723"/>
    </source>
</evidence>
<evidence type="ECO:0000313" key="7">
    <source>
        <dbReference type="Proteomes" id="UP000008066"/>
    </source>
</evidence>
<sequence>MESVSCNVIYVDRCVAQDRSVKAADWAWEKDPSRWESTHLAENVGLLLQVFDEVHLCSAGGACLTQWLSLQEASIVALRPTLFILDTPFQESFPEKSRSRSPSPSRSSLRDDRESQEEELYGLPLLQRIISESYLRNTSKLVVTVPIVGFPYGDHQPGGSNGTNGSGLGMGTDWNLKERRSASTRMMKRCLDLGATDVMTNPMNVASVANLEVHAYRAYRDAARDQKAILELRRGRKRSWVGVNEEKPFAYLREAMVSNLMNWICRIGSEAEEGFSGPIRLSVPADKQAEISSAVGQWHFCAHEFTDDELVVAASVMFKHALAIPELGPWRISNEQLLRFLLACRTAYNEFVPYHNFRHVVDVLQATFHFLVCIGALPPYRYSGGVLSEARPKSPVAKLLQPFEALTLLITAIGHDVGHPGVNNGFLVTLNAPLAQLYNDRSVLESFHCAAYSQILRRYWPSAFSDTKMRALMISSILATDMGLHFDYMKKLADLQEKLRATSSIDDWPEAAKNEQKSLACALLIKCADISNVARRHDTALQWSQILSDEFARQASMEMELDIPTSLMSVPKKDTISLANSQTKFMNVFAIPLFQTAADLLPAMQYCVDELHVNKRLFDRLLIEGPERPSPCLTSQRDNGGEFSSKTIGLADATEPVRDAPQASTRASRALPEVVEPQRTPNSVVTQQSESLPRSYQNFRRPADGLAVNGIVTNFSSPTDFCPGEPFNPSNYQPQGHSRQRCSETTEGSSARYTGDWASQATSATTGKMPLSPSTQGTSIVSKDSFERLNSIQATSTTAPDSAVSAPESARSEPDFKLDSYPATDEEDPAWRNAQFQGAKNNHANSNMTSSGTLEPEPGACRQLKKKPSRFRLNVNGLQSLFKKHKNSSSPPMQAADTG</sequence>
<dbReference type="InterPro" id="IPR003607">
    <property type="entry name" value="HD/PDEase_dom"/>
</dbReference>
<reference evidence="6 7" key="1">
    <citation type="journal article" date="2011" name="Cell">
        <title>Insight into structure and assembly of the nuclear pore complex by utilizing the genome of a eukaryotic thermophile.</title>
        <authorList>
            <person name="Amlacher S."/>
            <person name="Sarges P."/>
            <person name="Flemming D."/>
            <person name="van Noort V."/>
            <person name="Kunze R."/>
            <person name="Devos D.P."/>
            <person name="Arumugam M."/>
            <person name="Bork P."/>
            <person name="Hurt E."/>
        </authorList>
    </citation>
    <scope>NUCLEOTIDE SEQUENCE [LARGE SCALE GENOMIC DNA]</scope>
    <source>
        <strain evidence="7">DSM 1495 / CBS 144.50 / IMI 039719</strain>
    </source>
</reference>
<keyword evidence="7" id="KW-1185">Reference proteome</keyword>
<dbReference type="EMBL" id="GL988041">
    <property type="protein sequence ID" value="EGS20805.1"/>
    <property type="molecule type" value="Genomic_DNA"/>
</dbReference>
<dbReference type="Proteomes" id="UP000008066">
    <property type="component" value="Unassembled WGS sequence"/>
</dbReference>
<dbReference type="AlphaFoldDB" id="G0S6J4"/>
<dbReference type="Gene3D" id="1.10.1300.10">
    <property type="entry name" value="3'5'-cyclic nucleotide phosphodiesterase, catalytic domain"/>
    <property type="match status" value="1"/>
</dbReference>
<dbReference type="PROSITE" id="PS00126">
    <property type="entry name" value="PDEASE_I_1"/>
    <property type="match status" value="1"/>
</dbReference>
<dbReference type="PROSITE" id="PS51845">
    <property type="entry name" value="PDEASE_I_2"/>
    <property type="match status" value="1"/>
</dbReference>
<feature type="compositionally biased region" description="Polar residues" evidence="4">
    <location>
        <begin position="728"/>
        <end position="755"/>
    </location>
</feature>
<evidence type="ECO:0000256" key="4">
    <source>
        <dbReference type="SAM" id="MobiDB-lite"/>
    </source>
</evidence>
<organism evidence="7">
    <name type="scientific">Chaetomium thermophilum (strain DSM 1495 / CBS 144.50 / IMI 039719)</name>
    <name type="common">Thermochaetoides thermophila</name>
    <dbReference type="NCBI Taxonomy" id="759272"/>
    <lineage>
        <taxon>Eukaryota</taxon>
        <taxon>Fungi</taxon>
        <taxon>Dikarya</taxon>
        <taxon>Ascomycota</taxon>
        <taxon>Pezizomycotina</taxon>
        <taxon>Sordariomycetes</taxon>
        <taxon>Sordariomycetidae</taxon>
        <taxon>Sordariales</taxon>
        <taxon>Chaetomiaceae</taxon>
        <taxon>Thermochaetoides</taxon>
    </lineage>
</organism>
<keyword evidence="2 3" id="KW-0378">Hydrolase</keyword>
<comment type="cofactor">
    <cofactor evidence="3">
        <name>a divalent metal cation</name>
        <dbReference type="ChEBI" id="CHEBI:60240"/>
    </cofactor>
    <text evidence="3">Binds 2 divalent metal cations per subunit. Site 1 may preferentially bind zinc ions, while site 2 has a preference for magnesium and/or manganese ions.</text>
</comment>
<dbReference type="InterPro" id="IPR023174">
    <property type="entry name" value="PDEase_CS"/>
</dbReference>
<gene>
    <name evidence="6" type="ORF">CTHT_0026430</name>
</gene>
<keyword evidence="1 3" id="KW-0479">Metal-binding</keyword>
<dbReference type="HOGENOM" id="CLU_010668_1_0_1"/>
<comment type="similarity">
    <text evidence="3">Belongs to the cyclic nucleotide phosphodiesterase family.</text>
</comment>
<dbReference type="SMART" id="SM00471">
    <property type="entry name" value="HDc"/>
    <property type="match status" value="1"/>
</dbReference>
<dbReference type="STRING" id="759272.G0S6J4"/>
<dbReference type="CDD" id="cd00077">
    <property type="entry name" value="HDc"/>
    <property type="match status" value="1"/>
</dbReference>
<dbReference type="GeneID" id="18256681"/>
<evidence type="ECO:0000259" key="5">
    <source>
        <dbReference type="PROSITE" id="PS51845"/>
    </source>
</evidence>
<feature type="domain" description="PDEase" evidence="5">
    <location>
        <begin position="279"/>
        <end position="625"/>
    </location>
</feature>
<dbReference type="EC" id="3.1.4.-" evidence="3"/>
<feature type="region of interest" description="Disordered" evidence="4">
    <location>
        <begin position="722"/>
        <end position="755"/>
    </location>
</feature>
<feature type="region of interest" description="Disordered" evidence="4">
    <location>
        <begin position="794"/>
        <end position="817"/>
    </location>
</feature>
<dbReference type="eggNOG" id="KOG3689">
    <property type="taxonomic scope" value="Eukaryota"/>
</dbReference>
<dbReference type="InterPro" id="IPR002073">
    <property type="entry name" value="PDEase_catalytic_dom"/>
</dbReference>
<dbReference type="KEGG" id="cthr:CTHT_0026430"/>
<dbReference type="InterPro" id="IPR036971">
    <property type="entry name" value="PDEase_catalytic_dom_sf"/>
</dbReference>
<dbReference type="Pfam" id="PF00233">
    <property type="entry name" value="PDEase_I"/>
    <property type="match status" value="1"/>
</dbReference>
<dbReference type="GO" id="GO:0046872">
    <property type="term" value="F:metal ion binding"/>
    <property type="evidence" value="ECO:0007669"/>
    <property type="project" value="UniProtKB-KW"/>
</dbReference>
<dbReference type="PANTHER" id="PTHR11347">
    <property type="entry name" value="CYCLIC NUCLEOTIDE PHOSPHODIESTERASE"/>
    <property type="match status" value="1"/>
</dbReference>
<protein>
    <recommendedName>
        <fullName evidence="3">Phosphodiesterase</fullName>
        <ecNumber evidence="3">3.1.4.-</ecNumber>
    </recommendedName>
</protein>
<proteinExistence type="inferred from homology"/>
<feature type="region of interest" description="Disordered" evidence="4">
    <location>
        <begin position="628"/>
        <end position="695"/>
    </location>
</feature>
<evidence type="ECO:0000256" key="3">
    <source>
        <dbReference type="RuleBase" id="RU363067"/>
    </source>
</evidence>
<dbReference type="OrthoDB" id="546632at2759"/>
<accession>G0S6J4</accession>
<evidence type="ECO:0000313" key="6">
    <source>
        <dbReference type="EMBL" id="EGS20805.1"/>
    </source>
</evidence>
<name>G0S6J4_CHATD</name>
<dbReference type="GO" id="GO:0007165">
    <property type="term" value="P:signal transduction"/>
    <property type="evidence" value="ECO:0007669"/>
    <property type="project" value="InterPro"/>
</dbReference>
<dbReference type="OMA" id="GFMNMFA"/>
<feature type="region of interest" description="Disordered" evidence="4">
    <location>
        <begin position="839"/>
        <end position="870"/>
    </location>
</feature>
<feature type="compositionally biased region" description="Polar residues" evidence="4">
    <location>
        <begin position="679"/>
        <end position="695"/>
    </location>
</feature>